<reference evidence="1" key="1">
    <citation type="submission" date="2018-02" db="EMBL/GenBank/DDBJ databases">
        <title>Rhizophora mucronata_Transcriptome.</title>
        <authorList>
            <person name="Meera S.P."/>
            <person name="Sreeshan A."/>
            <person name="Augustine A."/>
        </authorList>
    </citation>
    <scope>NUCLEOTIDE SEQUENCE</scope>
    <source>
        <tissue evidence="1">Leaf</tissue>
    </source>
</reference>
<dbReference type="EMBL" id="GGEC01056880">
    <property type="protein sequence ID" value="MBX37364.1"/>
    <property type="molecule type" value="Transcribed_RNA"/>
</dbReference>
<accession>A0A2P2N4F3</accession>
<protein>
    <submittedName>
        <fullName evidence="1">Uncharacterized protein</fullName>
    </submittedName>
</protein>
<evidence type="ECO:0000313" key="1">
    <source>
        <dbReference type="EMBL" id="MBX37364.1"/>
    </source>
</evidence>
<dbReference type="AlphaFoldDB" id="A0A2P2N4F3"/>
<sequence>MVHRTMDLMGILKRIFMIKSSGKYLLSDDASLLFDILPSRALKRRNQAKPPDTTCLGSQ</sequence>
<name>A0A2P2N4F3_RHIMU</name>
<organism evidence="1">
    <name type="scientific">Rhizophora mucronata</name>
    <name type="common">Asiatic mangrove</name>
    <dbReference type="NCBI Taxonomy" id="61149"/>
    <lineage>
        <taxon>Eukaryota</taxon>
        <taxon>Viridiplantae</taxon>
        <taxon>Streptophyta</taxon>
        <taxon>Embryophyta</taxon>
        <taxon>Tracheophyta</taxon>
        <taxon>Spermatophyta</taxon>
        <taxon>Magnoliopsida</taxon>
        <taxon>eudicotyledons</taxon>
        <taxon>Gunneridae</taxon>
        <taxon>Pentapetalae</taxon>
        <taxon>rosids</taxon>
        <taxon>fabids</taxon>
        <taxon>Malpighiales</taxon>
        <taxon>Rhizophoraceae</taxon>
        <taxon>Rhizophora</taxon>
    </lineage>
</organism>
<proteinExistence type="predicted"/>